<evidence type="ECO:0000259" key="4">
    <source>
        <dbReference type="PROSITE" id="PS51462"/>
    </source>
</evidence>
<dbReference type="CDD" id="cd18876">
    <property type="entry name" value="NUDIX_Hydrolase"/>
    <property type="match status" value="1"/>
</dbReference>
<dbReference type="Pfam" id="PF00293">
    <property type="entry name" value="NUDIX"/>
    <property type="match status" value="1"/>
</dbReference>
<dbReference type="InterPro" id="IPR000086">
    <property type="entry name" value="NUDIX_hydrolase_dom"/>
</dbReference>
<evidence type="ECO:0000256" key="2">
    <source>
        <dbReference type="ARBA" id="ARBA00022801"/>
    </source>
</evidence>
<keyword evidence="2 5" id="KW-0378">Hydrolase</keyword>
<name>A0ABN2DC89_9ACTN</name>
<dbReference type="InterPro" id="IPR020084">
    <property type="entry name" value="NUDIX_hydrolase_CS"/>
</dbReference>
<dbReference type="PANTHER" id="PTHR43046">
    <property type="entry name" value="GDP-MANNOSE MANNOSYL HYDROLASE"/>
    <property type="match status" value="1"/>
</dbReference>
<dbReference type="SUPFAM" id="SSF55811">
    <property type="entry name" value="Nudix"/>
    <property type="match status" value="1"/>
</dbReference>
<dbReference type="GO" id="GO:0016787">
    <property type="term" value="F:hydrolase activity"/>
    <property type="evidence" value="ECO:0007669"/>
    <property type="project" value="UniProtKB-KW"/>
</dbReference>
<dbReference type="Proteomes" id="UP001500190">
    <property type="component" value="Unassembled WGS sequence"/>
</dbReference>
<dbReference type="EMBL" id="BAAAND010000002">
    <property type="protein sequence ID" value="GAA1573100.1"/>
    <property type="molecule type" value="Genomic_DNA"/>
</dbReference>
<comment type="caution">
    <text evidence="5">The sequence shown here is derived from an EMBL/GenBank/DDBJ whole genome shotgun (WGS) entry which is preliminary data.</text>
</comment>
<evidence type="ECO:0000313" key="6">
    <source>
        <dbReference type="Proteomes" id="UP001500190"/>
    </source>
</evidence>
<feature type="domain" description="Nudix hydrolase" evidence="4">
    <location>
        <begin position="11"/>
        <end position="145"/>
    </location>
</feature>
<keyword evidence="3" id="KW-0460">Magnesium</keyword>
<organism evidence="5 6">
    <name type="scientific">Kribbella karoonensis</name>
    <dbReference type="NCBI Taxonomy" id="324851"/>
    <lineage>
        <taxon>Bacteria</taxon>
        <taxon>Bacillati</taxon>
        <taxon>Actinomycetota</taxon>
        <taxon>Actinomycetes</taxon>
        <taxon>Propionibacteriales</taxon>
        <taxon>Kribbellaceae</taxon>
        <taxon>Kribbella</taxon>
    </lineage>
</organism>
<comment type="cofactor">
    <cofactor evidence="1">
        <name>Mg(2+)</name>
        <dbReference type="ChEBI" id="CHEBI:18420"/>
    </cofactor>
</comment>
<evidence type="ECO:0000256" key="1">
    <source>
        <dbReference type="ARBA" id="ARBA00001946"/>
    </source>
</evidence>
<protein>
    <submittedName>
        <fullName evidence="5">NUDIX hydrolase</fullName>
    </submittedName>
</protein>
<dbReference type="PANTHER" id="PTHR43046:SF12">
    <property type="entry name" value="GDP-MANNOSE MANNOSYL HYDROLASE"/>
    <property type="match status" value="1"/>
</dbReference>
<dbReference type="RefSeq" id="WP_344188679.1">
    <property type="nucleotide sequence ID" value="NZ_BAAAND010000002.1"/>
</dbReference>
<proteinExistence type="predicted"/>
<dbReference type="PROSITE" id="PS00893">
    <property type="entry name" value="NUDIX_BOX"/>
    <property type="match status" value="1"/>
</dbReference>
<keyword evidence="6" id="KW-1185">Reference proteome</keyword>
<dbReference type="PROSITE" id="PS51462">
    <property type="entry name" value="NUDIX"/>
    <property type="match status" value="1"/>
</dbReference>
<dbReference type="InterPro" id="IPR015797">
    <property type="entry name" value="NUDIX_hydrolase-like_dom_sf"/>
</dbReference>
<reference evidence="5 6" key="1">
    <citation type="journal article" date="2019" name="Int. J. Syst. Evol. Microbiol.">
        <title>The Global Catalogue of Microorganisms (GCM) 10K type strain sequencing project: providing services to taxonomists for standard genome sequencing and annotation.</title>
        <authorList>
            <consortium name="The Broad Institute Genomics Platform"/>
            <consortium name="The Broad Institute Genome Sequencing Center for Infectious Disease"/>
            <person name="Wu L."/>
            <person name="Ma J."/>
        </authorList>
    </citation>
    <scope>NUCLEOTIDE SEQUENCE [LARGE SCALE GENOMIC DNA]</scope>
    <source>
        <strain evidence="5 6">JCM 14304</strain>
    </source>
</reference>
<evidence type="ECO:0000313" key="5">
    <source>
        <dbReference type="EMBL" id="GAA1573100.1"/>
    </source>
</evidence>
<accession>A0ABN2DC89</accession>
<dbReference type="Gene3D" id="3.90.79.10">
    <property type="entry name" value="Nucleoside Triphosphate Pyrophosphohydrolase"/>
    <property type="match status" value="1"/>
</dbReference>
<evidence type="ECO:0000256" key="3">
    <source>
        <dbReference type="ARBA" id="ARBA00022842"/>
    </source>
</evidence>
<gene>
    <name evidence="5" type="ORF">GCM10009742_14940</name>
</gene>
<sequence>MPDEGYAARLPRKRAAAGVLFRSADGRVLLVEPSYKPNWELPGGVVEAGEAPWDGAVRELDEELGTDRPVGRLLVVDHVQAYDGRPDGMLFVFDGGVLDDADVADFVFRDGEILSAGLYTLEQARRLGKPMLVERVKAALDAVGEGSVALCRDGVRIS</sequence>